<reference evidence="2" key="2">
    <citation type="journal article" date="2015" name="Data Brief">
        <title>Shoot transcriptome of the giant reed, Arundo donax.</title>
        <authorList>
            <person name="Barrero R.A."/>
            <person name="Guerrero F.D."/>
            <person name="Moolhuijzen P."/>
            <person name="Goolsby J.A."/>
            <person name="Tidwell J."/>
            <person name="Bellgard S.E."/>
            <person name="Bellgard M.I."/>
        </authorList>
    </citation>
    <scope>NUCLEOTIDE SEQUENCE</scope>
    <source>
        <tissue evidence="2">Shoot tissue taken approximately 20 cm above the soil surface</tissue>
    </source>
</reference>
<dbReference type="EMBL" id="GBRH01184674">
    <property type="protein sequence ID" value="JAE13222.1"/>
    <property type="molecule type" value="Transcribed_RNA"/>
</dbReference>
<feature type="chain" id="PRO_5002062213" evidence="1">
    <location>
        <begin position="22"/>
        <end position="58"/>
    </location>
</feature>
<evidence type="ECO:0000256" key="1">
    <source>
        <dbReference type="SAM" id="SignalP"/>
    </source>
</evidence>
<proteinExistence type="predicted"/>
<evidence type="ECO:0000313" key="2">
    <source>
        <dbReference type="EMBL" id="JAE13222.1"/>
    </source>
</evidence>
<dbReference type="AlphaFoldDB" id="A0A0A9FLK2"/>
<feature type="signal peptide" evidence="1">
    <location>
        <begin position="1"/>
        <end position="21"/>
    </location>
</feature>
<name>A0A0A9FLK2_ARUDO</name>
<sequence>MLLLRPFLLVLQSSDLVLCFAQPEQQHSASNLRTSSIPFTELTYQHRTTIVNCHWDKS</sequence>
<organism evidence="2">
    <name type="scientific">Arundo donax</name>
    <name type="common">Giant reed</name>
    <name type="synonym">Donax arundinaceus</name>
    <dbReference type="NCBI Taxonomy" id="35708"/>
    <lineage>
        <taxon>Eukaryota</taxon>
        <taxon>Viridiplantae</taxon>
        <taxon>Streptophyta</taxon>
        <taxon>Embryophyta</taxon>
        <taxon>Tracheophyta</taxon>
        <taxon>Spermatophyta</taxon>
        <taxon>Magnoliopsida</taxon>
        <taxon>Liliopsida</taxon>
        <taxon>Poales</taxon>
        <taxon>Poaceae</taxon>
        <taxon>PACMAD clade</taxon>
        <taxon>Arundinoideae</taxon>
        <taxon>Arundineae</taxon>
        <taxon>Arundo</taxon>
    </lineage>
</organism>
<accession>A0A0A9FLK2</accession>
<keyword evidence="1" id="KW-0732">Signal</keyword>
<protein>
    <submittedName>
        <fullName evidence="2">Uncharacterized protein</fullName>
    </submittedName>
</protein>
<reference evidence="2" key="1">
    <citation type="submission" date="2014-09" db="EMBL/GenBank/DDBJ databases">
        <authorList>
            <person name="Magalhaes I.L.F."/>
            <person name="Oliveira U."/>
            <person name="Santos F.R."/>
            <person name="Vidigal T.H.D.A."/>
            <person name="Brescovit A.D."/>
            <person name="Santos A.J."/>
        </authorList>
    </citation>
    <scope>NUCLEOTIDE SEQUENCE</scope>
    <source>
        <tissue evidence="2">Shoot tissue taken approximately 20 cm above the soil surface</tissue>
    </source>
</reference>